<dbReference type="OrthoDB" id="52928at2"/>
<dbReference type="InterPro" id="IPR015378">
    <property type="entry name" value="Transposase-like_Mu_C"/>
</dbReference>
<evidence type="ECO:0000313" key="6">
    <source>
        <dbReference type="Proteomes" id="UP000564629"/>
    </source>
</evidence>
<dbReference type="PANTHER" id="PTHR35004">
    <property type="entry name" value="TRANSPOSASE RV3428C-RELATED"/>
    <property type="match status" value="1"/>
</dbReference>
<dbReference type="SUPFAM" id="SSF50610">
    <property type="entry name" value="mu transposase, C-terminal domain"/>
    <property type="match status" value="1"/>
</dbReference>
<dbReference type="PANTHER" id="PTHR35004:SF6">
    <property type="entry name" value="TRANSPOSASE"/>
    <property type="match status" value="1"/>
</dbReference>
<dbReference type="EMBL" id="JACHDN010000001">
    <property type="protein sequence ID" value="MBB5471772.1"/>
    <property type="molecule type" value="Genomic_DNA"/>
</dbReference>
<dbReference type="PROSITE" id="PS50994">
    <property type="entry name" value="INTEGRASE"/>
    <property type="match status" value="1"/>
</dbReference>
<feature type="region of interest" description="Disordered" evidence="1">
    <location>
        <begin position="461"/>
        <end position="488"/>
    </location>
</feature>
<dbReference type="Proteomes" id="UP000564629">
    <property type="component" value="Unassembled WGS sequence"/>
</dbReference>
<dbReference type="EMBL" id="BJVQ01000120">
    <property type="protein sequence ID" value="GEL48849.1"/>
    <property type="molecule type" value="Genomic_DNA"/>
</dbReference>
<sequence>MVSARLTAQQKALLLCQHLQDGVPLTRLAEHAGIPERTLRRWATTYRADGTVDSLERRRRSDAGQRRLPDDLIAAVEALALRRPAPTTAFVHRRIADMARDRGLAPPSYSTVRDIVTSIDPGLRTLATGGDTAYRDRFELVYRRSAARPNEQWQADHTLLDVQILDAHRRPARPWLTVVLDDYSRAVAGYTLFLGAPSAERTALALHQAVIAKGNPAWPVQGLPDVLYSDHGSDFTSSRLERVCLDTHVSLIHSRIGVPQGRGKIERLFRTITTELLPHLPGYIPHGTGGQPTTPPQLTLAELDSAVERFVVEEYHSRPHSETRQPPVVRWLADGWIPRSPAHPEDLDTLLLTAATSRIVQRDGIRFSGTRYISPVLAAYVGESVTIRYDPRDAAEVRVYYCDKYLCRAIAPELAREAVTLEQLQDARVARRRALKKELRERRSLADALPADHHYAVVQPAGLPGVDGQRPPAEPPVPRHRLRTYAND</sequence>
<dbReference type="Pfam" id="PF00665">
    <property type="entry name" value="rve"/>
    <property type="match status" value="1"/>
</dbReference>
<dbReference type="Gene3D" id="1.10.10.60">
    <property type="entry name" value="Homeodomain-like"/>
    <property type="match status" value="1"/>
</dbReference>
<dbReference type="Proteomes" id="UP000321723">
    <property type="component" value="Unassembled WGS sequence"/>
</dbReference>
<feature type="domain" description="Integrase catalytic" evidence="2">
    <location>
        <begin position="145"/>
        <end position="335"/>
    </location>
</feature>
<evidence type="ECO:0000259" key="2">
    <source>
        <dbReference type="PROSITE" id="PS50994"/>
    </source>
</evidence>
<dbReference type="Gene3D" id="2.30.30.130">
    <property type="entry name" value="Transposase, Mu, C-terminal"/>
    <property type="match status" value="1"/>
</dbReference>
<dbReference type="RefSeq" id="WP_146840844.1">
    <property type="nucleotide sequence ID" value="NZ_BJVQ01000120.1"/>
</dbReference>
<organism evidence="3 5">
    <name type="scientific">Cellulomonas hominis</name>
    <dbReference type="NCBI Taxonomy" id="156981"/>
    <lineage>
        <taxon>Bacteria</taxon>
        <taxon>Bacillati</taxon>
        <taxon>Actinomycetota</taxon>
        <taxon>Actinomycetes</taxon>
        <taxon>Micrococcales</taxon>
        <taxon>Cellulomonadaceae</taxon>
        <taxon>Cellulomonas</taxon>
    </lineage>
</organism>
<proteinExistence type="predicted"/>
<reference evidence="3 5" key="1">
    <citation type="submission" date="2019-07" db="EMBL/GenBank/DDBJ databases">
        <title>Whole genome shotgun sequence of Cellulomonas hominis NBRC 16055.</title>
        <authorList>
            <person name="Hosoyama A."/>
            <person name="Uohara A."/>
            <person name="Ohji S."/>
            <person name="Ichikawa N."/>
        </authorList>
    </citation>
    <scope>NUCLEOTIDE SEQUENCE [LARGE SCALE GENOMIC DNA]</scope>
    <source>
        <strain evidence="3 5">NBRC 16055</strain>
    </source>
</reference>
<evidence type="ECO:0000313" key="5">
    <source>
        <dbReference type="Proteomes" id="UP000321723"/>
    </source>
</evidence>
<dbReference type="Pfam" id="PF09299">
    <property type="entry name" value="Mu-transpos_C"/>
    <property type="match status" value="1"/>
</dbReference>
<evidence type="ECO:0000313" key="3">
    <source>
        <dbReference type="EMBL" id="GEL48849.1"/>
    </source>
</evidence>
<gene>
    <name evidence="3" type="ORF">CHO01_39650</name>
    <name evidence="4" type="ORF">HNR08_000508</name>
</gene>
<dbReference type="GO" id="GO:0015074">
    <property type="term" value="P:DNA integration"/>
    <property type="evidence" value="ECO:0007669"/>
    <property type="project" value="InterPro"/>
</dbReference>
<dbReference type="InterPro" id="IPR009004">
    <property type="entry name" value="Transposase_Mu_C"/>
</dbReference>
<accession>A0A511FHX3</accession>
<dbReference type="Gene3D" id="3.30.420.10">
    <property type="entry name" value="Ribonuclease H-like superfamily/Ribonuclease H"/>
    <property type="match status" value="1"/>
</dbReference>
<dbReference type="InterPro" id="IPR001584">
    <property type="entry name" value="Integrase_cat-core"/>
</dbReference>
<evidence type="ECO:0000313" key="4">
    <source>
        <dbReference type="EMBL" id="MBB5471772.1"/>
    </source>
</evidence>
<dbReference type="GO" id="GO:0003676">
    <property type="term" value="F:nucleic acid binding"/>
    <property type="evidence" value="ECO:0007669"/>
    <property type="project" value="InterPro"/>
</dbReference>
<dbReference type="InterPro" id="IPR036397">
    <property type="entry name" value="RNaseH_sf"/>
</dbReference>
<comment type="caution">
    <text evidence="3">The sequence shown here is derived from an EMBL/GenBank/DDBJ whole genome shotgun (WGS) entry which is preliminary data.</text>
</comment>
<dbReference type="InterPro" id="IPR012337">
    <property type="entry name" value="RNaseH-like_sf"/>
</dbReference>
<dbReference type="SUPFAM" id="SSF46689">
    <property type="entry name" value="Homeodomain-like"/>
    <property type="match status" value="1"/>
</dbReference>
<protein>
    <submittedName>
        <fullName evidence="3 4">Transposase</fullName>
    </submittedName>
</protein>
<reference evidence="4 6" key="2">
    <citation type="submission" date="2020-08" db="EMBL/GenBank/DDBJ databases">
        <title>Sequencing the genomes of 1000 actinobacteria strains.</title>
        <authorList>
            <person name="Klenk H.-P."/>
        </authorList>
    </citation>
    <scope>NUCLEOTIDE SEQUENCE [LARGE SCALE GENOMIC DNA]</scope>
    <source>
        <strain evidence="4 6">DSM 9581</strain>
    </source>
</reference>
<evidence type="ECO:0000256" key="1">
    <source>
        <dbReference type="SAM" id="MobiDB-lite"/>
    </source>
</evidence>
<name>A0A511FHX3_9CELL</name>
<dbReference type="SUPFAM" id="SSF53098">
    <property type="entry name" value="Ribonuclease H-like"/>
    <property type="match status" value="1"/>
</dbReference>
<dbReference type="AlphaFoldDB" id="A0A511FHX3"/>
<feature type="compositionally biased region" description="Basic residues" evidence="1">
    <location>
        <begin position="478"/>
        <end position="488"/>
    </location>
</feature>
<keyword evidence="5" id="KW-1185">Reference proteome</keyword>
<dbReference type="InterPro" id="IPR009057">
    <property type="entry name" value="Homeodomain-like_sf"/>
</dbReference>